<dbReference type="InterPro" id="IPR045428">
    <property type="entry name" value="EACC1"/>
</dbReference>
<reference evidence="3" key="1">
    <citation type="journal article" date="2019" name="Int. J. Syst. Evol. Microbiol.">
        <title>The Global Catalogue of Microorganisms (GCM) 10K type strain sequencing project: providing services to taxonomists for standard genome sequencing and annotation.</title>
        <authorList>
            <consortium name="The Broad Institute Genomics Platform"/>
            <consortium name="The Broad Institute Genome Sequencing Center for Infectious Disease"/>
            <person name="Wu L."/>
            <person name="Ma J."/>
        </authorList>
    </citation>
    <scope>NUCLEOTIDE SEQUENCE [LARGE SCALE GENOMIC DNA]</scope>
    <source>
        <strain evidence="3">JCM 18392</strain>
    </source>
</reference>
<sequence>MRIALFKDSDESFTRALDDAGVPYAELKAPPGQVMAAGTMIAVAQTAAVAGPVAAVLVAWLKARASRKVILTLLDKRIVHLEGYSVDQVKELLPLVDHGTAIDTQPPAD</sequence>
<keyword evidence="1" id="KW-0472">Membrane</keyword>
<protein>
    <submittedName>
        <fullName evidence="2">Uncharacterized protein</fullName>
    </submittedName>
</protein>
<evidence type="ECO:0000313" key="2">
    <source>
        <dbReference type="EMBL" id="GAA4871083.1"/>
    </source>
</evidence>
<comment type="caution">
    <text evidence="2">The sequence shown here is derived from an EMBL/GenBank/DDBJ whole genome shotgun (WGS) entry which is preliminary data.</text>
</comment>
<dbReference type="Pfam" id="PF19953">
    <property type="entry name" value="EACC1"/>
    <property type="match status" value="1"/>
</dbReference>
<keyword evidence="1" id="KW-0812">Transmembrane</keyword>
<dbReference type="EMBL" id="BAABJY010000007">
    <property type="protein sequence ID" value="GAA4871083.1"/>
    <property type="molecule type" value="Genomic_DNA"/>
</dbReference>
<gene>
    <name evidence="2" type="ORF">GCM10023332_24420</name>
</gene>
<feature type="transmembrane region" description="Helical" evidence="1">
    <location>
        <begin position="34"/>
        <end position="61"/>
    </location>
</feature>
<name>A0ABP9E7W7_9GAMM</name>
<dbReference type="Proteomes" id="UP001501323">
    <property type="component" value="Unassembled WGS sequence"/>
</dbReference>
<evidence type="ECO:0000313" key="3">
    <source>
        <dbReference type="Proteomes" id="UP001501323"/>
    </source>
</evidence>
<evidence type="ECO:0000256" key="1">
    <source>
        <dbReference type="SAM" id="Phobius"/>
    </source>
</evidence>
<proteinExistence type="predicted"/>
<keyword evidence="3" id="KW-1185">Reference proteome</keyword>
<keyword evidence="1" id="KW-1133">Transmembrane helix</keyword>
<dbReference type="RefSeq" id="WP_345295832.1">
    <property type="nucleotide sequence ID" value="NZ_BAABJY010000007.1"/>
</dbReference>
<accession>A0ABP9E7W7</accession>
<organism evidence="2 3">
    <name type="scientific">Luteimonas vadosa</name>
    <dbReference type="NCBI Taxonomy" id="1165507"/>
    <lineage>
        <taxon>Bacteria</taxon>
        <taxon>Pseudomonadati</taxon>
        <taxon>Pseudomonadota</taxon>
        <taxon>Gammaproteobacteria</taxon>
        <taxon>Lysobacterales</taxon>
        <taxon>Lysobacteraceae</taxon>
        <taxon>Luteimonas</taxon>
    </lineage>
</organism>